<accession>A0A1J9SM56</accession>
<feature type="region of interest" description="Disordered" evidence="1">
    <location>
        <begin position="1"/>
        <end position="29"/>
    </location>
</feature>
<dbReference type="Proteomes" id="UP000183809">
    <property type="component" value="Unassembled WGS sequence"/>
</dbReference>
<feature type="transmembrane region" description="Helical" evidence="2">
    <location>
        <begin position="513"/>
        <end position="541"/>
    </location>
</feature>
<protein>
    <submittedName>
        <fullName evidence="3">Uncharacterized protein</fullName>
    </submittedName>
</protein>
<evidence type="ECO:0000313" key="4">
    <source>
        <dbReference type="Proteomes" id="UP000183809"/>
    </source>
</evidence>
<proteinExistence type="predicted"/>
<evidence type="ECO:0000256" key="2">
    <source>
        <dbReference type="SAM" id="Phobius"/>
    </source>
</evidence>
<organism evidence="3 4">
    <name type="scientific">Diplodia corticola</name>
    <dbReference type="NCBI Taxonomy" id="236234"/>
    <lineage>
        <taxon>Eukaryota</taxon>
        <taxon>Fungi</taxon>
        <taxon>Dikarya</taxon>
        <taxon>Ascomycota</taxon>
        <taxon>Pezizomycotina</taxon>
        <taxon>Dothideomycetes</taxon>
        <taxon>Dothideomycetes incertae sedis</taxon>
        <taxon>Botryosphaeriales</taxon>
        <taxon>Botryosphaeriaceae</taxon>
        <taxon>Diplodia</taxon>
    </lineage>
</organism>
<feature type="transmembrane region" description="Helical" evidence="2">
    <location>
        <begin position="562"/>
        <end position="579"/>
    </location>
</feature>
<evidence type="ECO:0000256" key="1">
    <source>
        <dbReference type="SAM" id="MobiDB-lite"/>
    </source>
</evidence>
<dbReference type="AlphaFoldDB" id="A0A1J9SM56"/>
<dbReference type="GeneID" id="31009755"/>
<keyword evidence="2" id="KW-0812">Transmembrane</keyword>
<dbReference type="EMBL" id="MNUE01000001">
    <property type="protein sequence ID" value="OJD40804.1"/>
    <property type="molecule type" value="Genomic_DNA"/>
</dbReference>
<dbReference type="RefSeq" id="XP_020135647.1">
    <property type="nucleotide sequence ID" value="XM_020269496.1"/>
</dbReference>
<keyword evidence="2" id="KW-0472">Membrane</keyword>
<comment type="caution">
    <text evidence="3">The sequence shown here is derived from an EMBL/GenBank/DDBJ whole genome shotgun (WGS) entry which is preliminary data.</text>
</comment>
<name>A0A1J9SM56_9PEZI</name>
<keyword evidence="4" id="KW-1185">Reference proteome</keyword>
<feature type="compositionally biased region" description="Polar residues" evidence="1">
    <location>
        <begin position="1"/>
        <end position="10"/>
    </location>
</feature>
<evidence type="ECO:0000313" key="3">
    <source>
        <dbReference type="EMBL" id="OJD40804.1"/>
    </source>
</evidence>
<feature type="transmembrane region" description="Helical" evidence="2">
    <location>
        <begin position="591"/>
        <end position="612"/>
    </location>
</feature>
<sequence length="664" mass="75319">MRDSPKSTATDMDEPTALVRDRRCNHGKVPTINSQAQSRRLQLFGRRTEDSSNGTSREILAELDSLSAFSTRKLLAEEAQASKRSTPLSYMSTFIDVDDLATTYPTLGKILSSLSKKSPAYQDPVPFMRLPAEIRVMIYVRTWTVVDCPQKMTLRAGRRDSGNCLATGIEYWLGPAPRTQVRYPKVVMTMDSRIKEEFVYELCTRFPVQLYISGLFTERIPDLSIHKPSVFFKHVRDCQIQYLPPFLSDPNHIYNASDNRMILGTDLASLVKFSLLFPCLEKMVIHMPLDFRVLLSDNVTSLNVNSVLQMIIGAEVHRGGKKELSCFAAWKDDSFIMGWHTDKTPRSNHTEYYSRICTALSARSHDAENCTSARCQCTALILMGPHRTGRRLFNYAAQWFETNPDAIHLLIVVKTIIAAFWFWPYTASLATLFNLDIWREACLPTLIRLLLQTLGAELILDYSRKTWRKRSVFYGVVHIVGYRIRQTLGTYVGDVPLSALARLGYCFDRSVSFIVELFIGILFETFVHVICWVTYGLYLFMPQTLSFILAQDRQLRKQLKHLPVLGFGYLAGVSDLPPPKLVAVCLSGTPVAFGLTGCGAVMVSVLFCLHMLPTFHSARKSWPTATVLARRHRTKVAQACGNVKSDLRDLEWIIRTAMSWIVWA</sequence>
<reference evidence="3 4" key="1">
    <citation type="submission" date="2016-10" db="EMBL/GenBank/DDBJ databases">
        <title>Proteomics and genomics reveal pathogen-plant mechanisms compatible with a hemibiotrophic lifestyle of Diplodia corticola.</title>
        <authorList>
            <person name="Fernandes I."/>
            <person name="De Jonge R."/>
            <person name="Van De Peer Y."/>
            <person name="Devreese B."/>
            <person name="Alves A."/>
            <person name="Esteves A.C."/>
        </authorList>
    </citation>
    <scope>NUCLEOTIDE SEQUENCE [LARGE SCALE GENOMIC DNA]</scope>
    <source>
        <strain evidence="3 4">CBS 112549</strain>
    </source>
</reference>
<keyword evidence="2" id="KW-1133">Transmembrane helix</keyword>
<gene>
    <name evidence="3" type="ORF">BKCO1_1000132</name>
</gene>